<dbReference type="Gene3D" id="1.25.40.10">
    <property type="entry name" value="Tetratricopeptide repeat domain"/>
    <property type="match status" value="2"/>
</dbReference>
<gene>
    <name evidence="6" type="ORF">CVT23_06190</name>
</gene>
<dbReference type="OrthoDB" id="9813074at2"/>
<keyword evidence="2 3" id="KW-0802">TPR repeat</keyword>
<evidence type="ECO:0000259" key="5">
    <source>
        <dbReference type="Pfam" id="PF01471"/>
    </source>
</evidence>
<evidence type="ECO:0000256" key="3">
    <source>
        <dbReference type="PROSITE-ProRule" id="PRU00339"/>
    </source>
</evidence>
<dbReference type="SUPFAM" id="SSF48452">
    <property type="entry name" value="TPR-like"/>
    <property type="match status" value="1"/>
</dbReference>
<dbReference type="InterPro" id="IPR036365">
    <property type="entry name" value="PGBD-like_sf"/>
</dbReference>
<feature type="repeat" description="TPR" evidence="3">
    <location>
        <begin position="159"/>
        <end position="192"/>
    </location>
</feature>
<dbReference type="AlphaFoldDB" id="A0A2M9G4A2"/>
<dbReference type="InterPro" id="IPR019734">
    <property type="entry name" value="TPR_rpt"/>
</dbReference>
<proteinExistence type="predicted"/>
<reference evidence="6 7" key="1">
    <citation type="submission" date="2017-11" db="EMBL/GenBank/DDBJ databases">
        <title>Draft genome sequence of Rhizobiales bacterium SY3-13.</title>
        <authorList>
            <person name="Sun C."/>
        </authorList>
    </citation>
    <scope>NUCLEOTIDE SEQUENCE [LARGE SCALE GENOMIC DNA]</scope>
    <source>
        <strain evidence="6 7">SY3-13</strain>
    </source>
</reference>
<feature type="chain" id="PRO_5014611640" description="Peptidoglycan binding-like domain-containing protein" evidence="4">
    <location>
        <begin position="24"/>
        <end position="265"/>
    </location>
</feature>
<sequence>MNVRNFLAAAAVAVLAGFGTAQAANMDLCQQSQNWDARVKACTALIESGDYKGVMLATLYSSRGHAYNKKKYYHLALPDLDAATRHDPANGLHFHRRAVALMELNRSGEALEDVERALERGHETDGVYLSRAVALSRLGRTDAAMKAYEVSMKKEPKLADSFYWRGWELARLGRDQEALADFSKAITLNPTHRKALINRAGAACRAGEPEITVKDNVDLISRGVIRATVAQSYLKRAGYYKGPIDGAFGPGSRGALRAWAEAGCP</sequence>
<dbReference type="InterPro" id="IPR011990">
    <property type="entry name" value="TPR-like_helical_dom_sf"/>
</dbReference>
<protein>
    <recommendedName>
        <fullName evidence="5">Peptidoglycan binding-like domain-containing protein</fullName>
    </recommendedName>
</protein>
<dbReference type="PANTHER" id="PTHR44858:SF1">
    <property type="entry name" value="UDP-N-ACETYLGLUCOSAMINE--PEPTIDE N-ACETYLGLUCOSAMINYLTRANSFERASE SPINDLY-RELATED"/>
    <property type="match status" value="1"/>
</dbReference>
<accession>A0A2M9G4A2</accession>
<keyword evidence="7" id="KW-1185">Reference proteome</keyword>
<dbReference type="InterPro" id="IPR050498">
    <property type="entry name" value="Ycf3"/>
</dbReference>
<dbReference type="GO" id="GO:0046813">
    <property type="term" value="P:receptor-mediated virion attachment to host cell"/>
    <property type="evidence" value="ECO:0007669"/>
    <property type="project" value="TreeGrafter"/>
</dbReference>
<dbReference type="SMART" id="SM00028">
    <property type="entry name" value="TPR"/>
    <property type="match status" value="4"/>
</dbReference>
<dbReference type="InterPro" id="IPR002477">
    <property type="entry name" value="Peptidoglycan-bd-like"/>
</dbReference>
<evidence type="ECO:0000313" key="6">
    <source>
        <dbReference type="EMBL" id="PJK30530.1"/>
    </source>
</evidence>
<dbReference type="Proteomes" id="UP000229498">
    <property type="component" value="Unassembled WGS sequence"/>
</dbReference>
<dbReference type="PROSITE" id="PS50005">
    <property type="entry name" value="TPR"/>
    <property type="match status" value="2"/>
</dbReference>
<dbReference type="Pfam" id="PF00515">
    <property type="entry name" value="TPR_1"/>
    <property type="match status" value="1"/>
</dbReference>
<dbReference type="Pfam" id="PF01471">
    <property type="entry name" value="PG_binding_1"/>
    <property type="match status" value="1"/>
</dbReference>
<dbReference type="SUPFAM" id="SSF47090">
    <property type="entry name" value="PGBD-like"/>
    <property type="match status" value="1"/>
</dbReference>
<feature type="signal peptide" evidence="4">
    <location>
        <begin position="1"/>
        <end position="23"/>
    </location>
</feature>
<evidence type="ECO:0000256" key="2">
    <source>
        <dbReference type="ARBA" id="ARBA00022803"/>
    </source>
</evidence>
<keyword evidence="4" id="KW-0732">Signal</keyword>
<feature type="repeat" description="TPR" evidence="3">
    <location>
        <begin position="57"/>
        <end position="90"/>
    </location>
</feature>
<dbReference type="EMBL" id="PHIG01000025">
    <property type="protein sequence ID" value="PJK30530.1"/>
    <property type="molecule type" value="Genomic_DNA"/>
</dbReference>
<comment type="caution">
    <text evidence="6">The sequence shown here is derived from an EMBL/GenBank/DDBJ whole genome shotgun (WGS) entry which is preliminary data.</text>
</comment>
<evidence type="ECO:0000256" key="4">
    <source>
        <dbReference type="SAM" id="SignalP"/>
    </source>
</evidence>
<dbReference type="PANTHER" id="PTHR44858">
    <property type="entry name" value="TETRATRICOPEPTIDE REPEAT PROTEIN 6"/>
    <property type="match status" value="1"/>
</dbReference>
<evidence type="ECO:0000313" key="7">
    <source>
        <dbReference type="Proteomes" id="UP000229498"/>
    </source>
</evidence>
<feature type="domain" description="Peptidoglycan binding-like" evidence="5">
    <location>
        <begin position="230"/>
        <end position="259"/>
    </location>
</feature>
<dbReference type="RefSeq" id="WP_109792630.1">
    <property type="nucleotide sequence ID" value="NZ_PHIG01000025.1"/>
</dbReference>
<name>A0A2M9G4A2_9PROT</name>
<evidence type="ECO:0000256" key="1">
    <source>
        <dbReference type="ARBA" id="ARBA00022737"/>
    </source>
</evidence>
<organism evidence="6 7">
    <name type="scientific">Minwuia thermotolerans</name>
    <dbReference type="NCBI Taxonomy" id="2056226"/>
    <lineage>
        <taxon>Bacteria</taxon>
        <taxon>Pseudomonadati</taxon>
        <taxon>Pseudomonadota</taxon>
        <taxon>Alphaproteobacteria</taxon>
        <taxon>Minwuiales</taxon>
        <taxon>Minwuiaceae</taxon>
        <taxon>Minwuia</taxon>
    </lineage>
</organism>
<dbReference type="Pfam" id="PF13432">
    <property type="entry name" value="TPR_16"/>
    <property type="match status" value="1"/>
</dbReference>
<keyword evidence="1" id="KW-0677">Repeat</keyword>
<dbReference type="GO" id="GO:0009279">
    <property type="term" value="C:cell outer membrane"/>
    <property type="evidence" value="ECO:0007669"/>
    <property type="project" value="TreeGrafter"/>
</dbReference>